<dbReference type="InterPro" id="IPR001296">
    <property type="entry name" value="Glyco_trans_1"/>
</dbReference>
<dbReference type="Gene3D" id="3.40.50.2000">
    <property type="entry name" value="Glycogen Phosphorylase B"/>
    <property type="match status" value="1"/>
</dbReference>
<sequence>MSAPVHCRENIPAGGIRRRLLLAHSDLDAGGGAELYARAIRDRLRGQGHLVDTLDIHGIRTADADDPAPLPLTLRTLLALGRLPVLRRRHLLRHALVCRALPRFAPGYDAVILSYGEGPALPCPVLTLRHAPALFSTRPALLAVLGRKSPLRGPYTRLCRRIAGLPTAPRPDSGPASGSPGHQDHPGDLVLANSAWTAARVVEHGLTRRPPAVLYPPVRAIPPATAPVQLARDPHLILALGRIVPGKRLEEAVAILTALRRQGHPARLAIVGRAEGAYARRLLARLAPHPGLELHPDASPSRLATLLARASLGLHCYRQEHFGIAVAEMITAGILPVVHDGGGVAELVPDPALRFADPAGATRRLARLLALPLTERARMAHCLGQGKALKKALDFEAELDRVTGPFLARLPGPGA</sequence>
<dbReference type="SUPFAM" id="SSF53756">
    <property type="entry name" value="UDP-Glycosyltransferase/glycogen phosphorylase"/>
    <property type="match status" value="1"/>
</dbReference>
<evidence type="ECO:0000313" key="1">
    <source>
        <dbReference type="EMBL" id="APX91407.1"/>
    </source>
</evidence>
<dbReference type="CDD" id="cd03801">
    <property type="entry name" value="GT4_PimA-like"/>
    <property type="match status" value="1"/>
</dbReference>
<gene>
    <name evidence="1" type="ORF">BV394_16075</name>
</gene>
<dbReference type="GO" id="GO:0006487">
    <property type="term" value="P:protein N-linked glycosylation"/>
    <property type="evidence" value="ECO:0007669"/>
    <property type="project" value="TreeGrafter"/>
</dbReference>
<proteinExistence type="predicted"/>
<dbReference type="EMBL" id="CP019127">
    <property type="protein sequence ID" value="APX91407.1"/>
    <property type="molecule type" value="Genomic_DNA"/>
</dbReference>
<dbReference type="InterPro" id="IPR038013">
    <property type="entry name" value="ALG11"/>
</dbReference>
<dbReference type="Pfam" id="PF00534">
    <property type="entry name" value="Glycos_transf_1"/>
    <property type="match status" value="1"/>
</dbReference>
<dbReference type="GO" id="GO:0016020">
    <property type="term" value="C:membrane"/>
    <property type="evidence" value="ECO:0007669"/>
    <property type="project" value="TreeGrafter"/>
</dbReference>
<accession>A0A1P8QYF9</accession>
<reference evidence="1" key="1">
    <citation type="submission" date="2017-01" db="EMBL/GenBank/DDBJ databases">
        <title>Genomic analysis of Xuhuaishuia manganoxidans DY6-4.</title>
        <authorList>
            <person name="Wang X."/>
        </authorList>
    </citation>
    <scope>NUCLEOTIDE SEQUENCE</scope>
    <source>
        <strain evidence="1">DY6-4</strain>
        <plasmid evidence="1">unnamed</plasmid>
    </source>
</reference>
<dbReference type="PANTHER" id="PTHR45919">
    <property type="entry name" value="GDP-MAN:MAN(3)GLCNAC(2)-PP-DOL ALPHA-1,2-MANNOSYLTRANSFERASE"/>
    <property type="match status" value="1"/>
</dbReference>
<geneLocation type="plasmid" evidence="1">
    <name>unnamed</name>
</geneLocation>
<accession>A0A2M9D449</accession>
<dbReference type="AlphaFoldDB" id="A0A1P8QYF9"/>
<dbReference type="RefSeq" id="WP_076981330.1">
    <property type="nucleotide sequence ID" value="NZ_CP019127.1"/>
</dbReference>
<name>A0A1P8QYF9_9RHOB</name>
<dbReference type="PANTHER" id="PTHR45919:SF1">
    <property type="entry name" value="GDP-MAN:MAN(3)GLCNAC(2)-PP-DOL ALPHA-1,2-MANNOSYLTRANSFERASE"/>
    <property type="match status" value="1"/>
</dbReference>
<organism evidence="1">
    <name type="scientific">Brevirhabdus pacifica</name>
    <dbReference type="NCBI Taxonomy" id="1267768"/>
    <lineage>
        <taxon>Bacteria</taxon>
        <taxon>Pseudomonadati</taxon>
        <taxon>Pseudomonadota</taxon>
        <taxon>Alphaproteobacteria</taxon>
        <taxon>Rhodobacterales</taxon>
        <taxon>Paracoccaceae</taxon>
        <taxon>Brevirhabdus</taxon>
    </lineage>
</organism>
<keyword evidence="1" id="KW-0614">Plasmid</keyword>
<dbReference type="GO" id="GO:0004377">
    <property type="term" value="F:GDP-Man:Man(3)GlcNAc(2)-PP-Dol alpha-1,2-mannosyltransferase activity"/>
    <property type="evidence" value="ECO:0007669"/>
    <property type="project" value="InterPro"/>
</dbReference>
<dbReference type="OrthoDB" id="7861432at2"/>
<protein>
    <submittedName>
        <fullName evidence="1">Uncharacterized protein</fullName>
    </submittedName>
</protein>